<proteinExistence type="predicted"/>
<dbReference type="AlphaFoldDB" id="A0A1H9NXW3"/>
<keyword evidence="2" id="KW-0472">Membrane</keyword>
<protein>
    <submittedName>
        <fullName evidence="3">Uncharacterized protein</fullName>
    </submittedName>
</protein>
<evidence type="ECO:0000313" key="3">
    <source>
        <dbReference type="EMBL" id="SER40894.1"/>
    </source>
</evidence>
<gene>
    <name evidence="3" type="ORF">SAMN05421870_101768</name>
</gene>
<organism evidence="3 4">
    <name type="scientific">Streptomyces qinglanensis</name>
    <dbReference type="NCBI Taxonomy" id="943816"/>
    <lineage>
        <taxon>Bacteria</taxon>
        <taxon>Bacillati</taxon>
        <taxon>Actinomycetota</taxon>
        <taxon>Actinomycetes</taxon>
        <taxon>Kitasatosporales</taxon>
        <taxon>Streptomycetaceae</taxon>
        <taxon>Streptomyces</taxon>
    </lineage>
</organism>
<dbReference type="OrthoDB" id="4243555at2"/>
<feature type="region of interest" description="Disordered" evidence="1">
    <location>
        <begin position="1"/>
        <end position="41"/>
    </location>
</feature>
<keyword evidence="2" id="KW-0812">Transmembrane</keyword>
<feature type="region of interest" description="Disordered" evidence="1">
    <location>
        <begin position="69"/>
        <end position="105"/>
    </location>
</feature>
<keyword evidence="4" id="KW-1185">Reference proteome</keyword>
<reference evidence="4" key="1">
    <citation type="submission" date="2016-10" db="EMBL/GenBank/DDBJ databases">
        <authorList>
            <person name="Varghese N."/>
            <person name="Submissions S."/>
        </authorList>
    </citation>
    <scope>NUCLEOTIDE SEQUENCE [LARGE SCALE GENOMIC DNA]</scope>
    <source>
        <strain evidence="4">CGMCC 4.6825</strain>
    </source>
</reference>
<dbReference type="RefSeq" id="WP_074998620.1">
    <property type="nucleotide sequence ID" value="NZ_FOGO01000001.1"/>
</dbReference>
<dbReference type="EMBL" id="FOGO01000001">
    <property type="protein sequence ID" value="SER40894.1"/>
    <property type="molecule type" value="Genomic_DNA"/>
</dbReference>
<evidence type="ECO:0000313" key="4">
    <source>
        <dbReference type="Proteomes" id="UP000182841"/>
    </source>
</evidence>
<evidence type="ECO:0000256" key="1">
    <source>
        <dbReference type="SAM" id="MobiDB-lite"/>
    </source>
</evidence>
<feature type="transmembrane region" description="Helical" evidence="2">
    <location>
        <begin position="44"/>
        <end position="63"/>
    </location>
</feature>
<evidence type="ECO:0000256" key="2">
    <source>
        <dbReference type="SAM" id="Phobius"/>
    </source>
</evidence>
<feature type="compositionally biased region" description="Basic and acidic residues" evidence="1">
    <location>
        <begin position="74"/>
        <end position="102"/>
    </location>
</feature>
<accession>A0A1H9NXW3</accession>
<dbReference type="Proteomes" id="UP000182841">
    <property type="component" value="Unassembled WGS sequence"/>
</dbReference>
<name>A0A1H9NXW3_9ACTN</name>
<keyword evidence="2" id="KW-1133">Transmembrane helix</keyword>
<feature type="compositionally biased region" description="Pro residues" evidence="1">
    <location>
        <begin position="15"/>
        <end position="33"/>
    </location>
</feature>
<sequence>MSAPPPYQYQYQQPQGPPPQYQQPQGPPPPRGPQRPQQGGPLRGLIAAVVVLAVFGGVGWYVYDYNTDPNGGKAKAEASESARIEEQKTHDPQQGDCVKIEGTDDDPLPTIVDCGSPEAEYKTGQRLFGPDKECPAQYDYGIQYSSNRGGDHTMCFTKV</sequence>